<evidence type="ECO:0000313" key="5">
    <source>
        <dbReference type="Proteomes" id="UP001299235"/>
    </source>
</evidence>
<dbReference type="CDD" id="cd02062">
    <property type="entry name" value="Nitro_FMN_reductase"/>
    <property type="match status" value="1"/>
</dbReference>
<dbReference type="InterPro" id="IPR000415">
    <property type="entry name" value="Nitroreductase-like"/>
</dbReference>
<dbReference type="PANTHER" id="PTHR43673:SF10">
    <property type="entry name" value="NADH DEHYDROGENASE_NAD(P)H NITROREDUCTASE XCC3605-RELATED"/>
    <property type="match status" value="1"/>
</dbReference>
<organism evidence="4 5">
    <name type="scientific">Hominisplanchenecus faecis</name>
    <dbReference type="NCBI Taxonomy" id="2885351"/>
    <lineage>
        <taxon>Bacteria</taxon>
        <taxon>Bacillati</taxon>
        <taxon>Bacillota</taxon>
        <taxon>Clostridia</taxon>
        <taxon>Lachnospirales</taxon>
        <taxon>Lachnospiraceae</taxon>
        <taxon>Hominisplanchenecus</taxon>
    </lineage>
</organism>
<accession>A0ABS8EV38</accession>
<protein>
    <submittedName>
        <fullName evidence="4">Nitroreductase family protein</fullName>
    </submittedName>
</protein>
<evidence type="ECO:0000256" key="2">
    <source>
        <dbReference type="ARBA" id="ARBA00023002"/>
    </source>
</evidence>
<feature type="domain" description="Putative nitroreductase TM1586" evidence="3">
    <location>
        <begin position="3"/>
        <end position="225"/>
    </location>
</feature>
<sequence length="259" mass="29966">MTLYEAVYTRKSIRNFRKDKVETSILEGMIQFYHEMEPLFPGIETSIELIDTQGSKKAKSRLGGIINVAAPYYLVIYTEDKERADMNAGYIMQQISLYLFSKGVGSCFQGMGHLKGEMPKEGMRCVILMAIGYPKVDMVRNQEDAKRESMEDLCAVKEPPRRFVKEFLEVARLAPSAFNSQPWRFVVYENRVHVFSKQTVAHRRLLGKYNEFDFGIMLANIMIAAEQLWVDVDLIRLDNITHMDLPNNRYVISIIMREP</sequence>
<dbReference type="Gene3D" id="3.40.109.30">
    <property type="entry name" value="putative nitroreductase (tm1586), domain 2"/>
    <property type="match status" value="1"/>
</dbReference>
<gene>
    <name evidence="4" type="ORF">LKD42_02195</name>
</gene>
<comment type="similarity">
    <text evidence="1">Belongs to the nitroreductase family.</text>
</comment>
<dbReference type="SUPFAM" id="SSF55469">
    <property type="entry name" value="FMN-dependent nitroreductase-like"/>
    <property type="match status" value="2"/>
</dbReference>
<dbReference type="RefSeq" id="WP_248834681.1">
    <property type="nucleotide sequence ID" value="NZ_JAJEQE010000004.1"/>
</dbReference>
<keyword evidence="5" id="KW-1185">Reference proteome</keyword>
<evidence type="ECO:0000259" key="3">
    <source>
        <dbReference type="Pfam" id="PF14512"/>
    </source>
</evidence>
<comment type="caution">
    <text evidence="4">The sequence shown here is derived from an EMBL/GenBank/DDBJ whole genome shotgun (WGS) entry which is preliminary data.</text>
</comment>
<dbReference type="EMBL" id="JAJEQE010000004">
    <property type="protein sequence ID" value="MCC2148069.1"/>
    <property type="molecule type" value="Genomic_DNA"/>
</dbReference>
<reference evidence="4 5" key="1">
    <citation type="submission" date="2021-10" db="EMBL/GenBank/DDBJ databases">
        <title>Anaerobic single-cell dispensing facilitates the cultivation of human gut bacteria.</title>
        <authorList>
            <person name="Afrizal A."/>
        </authorList>
    </citation>
    <scope>NUCLEOTIDE SEQUENCE [LARGE SCALE GENOMIC DNA]</scope>
    <source>
        <strain evidence="4 5">CLA-AA-H246</strain>
    </source>
</reference>
<dbReference type="Gene3D" id="3.40.109.10">
    <property type="entry name" value="NADH Oxidase"/>
    <property type="match status" value="1"/>
</dbReference>
<dbReference type="Proteomes" id="UP001299235">
    <property type="component" value="Unassembled WGS sequence"/>
</dbReference>
<dbReference type="Pfam" id="PF14512">
    <property type="entry name" value="TM1586_NiRdase"/>
    <property type="match status" value="1"/>
</dbReference>
<dbReference type="PANTHER" id="PTHR43673">
    <property type="entry name" value="NAD(P)H NITROREDUCTASE YDGI-RELATED"/>
    <property type="match status" value="1"/>
</dbReference>
<name>A0ABS8EV38_9FIRM</name>
<evidence type="ECO:0000313" key="4">
    <source>
        <dbReference type="EMBL" id="MCC2148069.1"/>
    </source>
</evidence>
<evidence type="ECO:0000256" key="1">
    <source>
        <dbReference type="ARBA" id="ARBA00007118"/>
    </source>
</evidence>
<dbReference type="InterPro" id="IPR029478">
    <property type="entry name" value="TM1586_NiRdase"/>
</dbReference>
<keyword evidence="2" id="KW-0560">Oxidoreductase</keyword>
<proteinExistence type="inferred from homology"/>